<sequence length="38" mass="4060">MSSPLTVELPTGLSDATKIRCHQRLPPPQGLFVVLISG</sequence>
<dbReference type="Proteomes" id="UP000292052">
    <property type="component" value="Unassembled WGS sequence"/>
</dbReference>
<gene>
    <name evidence="1" type="ORF">BDFB_006000</name>
</gene>
<organism evidence="1 2">
    <name type="scientific">Asbolus verrucosus</name>
    <name type="common">Desert ironclad beetle</name>
    <dbReference type="NCBI Taxonomy" id="1661398"/>
    <lineage>
        <taxon>Eukaryota</taxon>
        <taxon>Metazoa</taxon>
        <taxon>Ecdysozoa</taxon>
        <taxon>Arthropoda</taxon>
        <taxon>Hexapoda</taxon>
        <taxon>Insecta</taxon>
        <taxon>Pterygota</taxon>
        <taxon>Neoptera</taxon>
        <taxon>Endopterygota</taxon>
        <taxon>Coleoptera</taxon>
        <taxon>Polyphaga</taxon>
        <taxon>Cucujiformia</taxon>
        <taxon>Tenebrionidae</taxon>
        <taxon>Pimeliinae</taxon>
        <taxon>Asbolus</taxon>
    </lineage>
</organism>
<proteinExistence type="predicted"/>
<evidence type="ECO:0000313" key="2">
    <source>
        <dbReference type="Proteomes" id="UP000292052"/>
    </source>
</evidence>
<accession>A0A482WBH3</accession>
<protein>
    <submittedName>
        <fullName evidence="1">Uncharacterized protein</fullName>
    </submittedName>
</protein>
<keyword evidence="2" id="KW-1185">Reference proteome</keyword>
<dbReference type="EMBL" id="QDEB01010379">
    <property type="protein sequence ID" value="RZC42157.1"/>
    <property type="molecule type" value="Genomic_DNA"/>
</dbReference>
<evidence type="ECO:0000313" key="1">
    <source>
        <dbReference type="EMBL" id="RZC42157.1"/>
    </source>
</evidence>
<name>A0A482WBH3_ASBVE</name>
<reference evidence="1 2" key="1">
    <citation type="submission" date="2017-03" db="EMBL/GenBank/DDBJ databases">
        <title>Genome of the blue death feigning beetle - Asbolus verrucosus.</title>
        <authorList>
            <person name="Rider S.D."/>
        </authorList>
    </citation>
    <scope>NUCLEOTIDE SEQUENCE [LARGE SCALE GENOMIC DNA]</scope>
    <source>
        <strain evidence="1">Butters</strain>
        <tissue evidence="1">Head and leg muscle</tissue>
    </source>
</reference>
<dbReference type="AlphaFoldDB" id="A0A482WBH3"/>
<comment type="caution">
    <text evidence="1">The sequence shown here is derived from an EMBL/GenBank/DDBJ whole genome shotgun (WGS) entry which is preliminary data.</text>
</comment>